<evidence type="ECO:0000313" key="4">
    <source>
        <dbReference type="Proteomes" id="UP000290588"/>
    </source>
</evidence>
<proteinExistence type="predicted"/>
<dbReference type="RefSeq" id="WP_118917243.1">
    <property type="nucleotide sequence ID" value="NZ_CP032097.1"/>
</dbReference>
<name>A0A347U874_9BACT</name>
<reference evidence="1 3" key="2">
    <citation type="submission" date="2018-08" db="EMBL/GenBank/DDBJ databases">
        <title>Complete genome of the Arcobacter ellisii type strain LMG 26155.</title>
        <authorList>
            <person name="Miller W.G."/>
            <person name="Yee E."/>
            <person name="Bono J.L."/>
        </authorList>
    </citation>
    <scope>NUCLEOTIDE SEQUENCE [LARGE SCALE GENOMIC DNA]</scope>
    <source>
        <strain evidence="1 3">LMG 26155</strain>
    </source>
</reference>
<evidence type="ECO:0000313" key="3">
    <source>
        <dbReference type="Proteomes" id="UP000262582"/>
    </source>
</evidence>
<dbReference type="KEGG" id="aell:AELL_1389"/>
<dbReference type="EMBL" id="NXIG01000007">
    <property type="protein sequence ID" value="RXI30373.1"/>
    <property type="molecule type" value="Genomic_DNA"/>
</dbReference>
<dbReference type="Proteomes" id="UP000262582">
    <property type="component" value="Chromosome"/>
</dbReference>
<gene>
    <name evidence="1" type="ORF">AELL_1389</name>
    <name evidence="2" type="ORF">CP962_08480</name>
</gene>
<dbReference type="Proteomes" id="UP000290588">
    <property type="component" value="Unassembled WGS sequence"/>
</dbReference>
<accession>A0A347U874</accession>
<dbReference type="AlphaFoldDB" id="A0A347U874"/>
<keyword evidence="3" id="KW-1185">Reference proteome</keyword>
<protein>
    <submittedName>
        <fullName evidence="2">Uncharacterized protein</fullName>
    </submittedName>
</protein>
<evidence type="ECO:0000313" key="2">
    <source>
        <dbReference type="EMBL" id="RXI30373.1"/>
    </source>
</evidence>
<evidence type="ECO:0000313" key="1">
    <source>
        <dbReference type="EMBL" id="AXX95052.1"/>
    </source>
</evidence>
<reference evidence="2 4" key="1">
    <citation type="submission" date="2017-09" db="EMBL/GenBank/DDBJ databases">
        <title>Genomics of the genus Arcobacter.</title>
        <authorList>
            <person name="Perez-Cataluna A."/>
            <person name="Figueras M.J."/>
            <person name="Salas-Masso N."/>
        </authorList>
    </citation>
    <scope>NUCLEOTIDE SEQUENCE [LARGE SCALE GENOMIC DNA]</scope>
    <source>
        <strain evidence="2 4">CECT 7837</strain>
    </source>
</reference>
<sequence length="129" mass="14818">MSIFALQSIAGGFLDEDLQHFNKKFDDWCIQFENYEDAMKVMQTLENQENIDIVEITPLSYPKYFFPALQGTIYVTRQIEDKIICVVEPIMGSSFRIAICDLKTSNVRLTKTHYKTIPSVEGAFASFSE</sequence>
<organism evidence="2 4">
    <name type="scientific">Arcobacter ellisii</name>
    <dbReference type="NCBI Taxonomy" id="913109"/>
    <lineage>
        <taxon>Bacteria</taxon>
        <taxon>Pseudomonadati</taxon>
        <taxon>Campylobacterota</taxon>
        <taxon>Epsilonproteobacteria</taxon>
        <taxon>Campylobacterales</taxon>
        <taxon>Arcobacteraceae</taxon>
        <taxon>Arcobacter</taxon>
    </lineage>
</organism>
<dbReference type="EMBL" id="CP032097">
    <property type="protein sequence ID" value="AXX95052.1"/>
    <property type="molecule type" value="Genomic_DNA"/>
</dbReference>
<dbReference type="OrthoDB" id="5343599at2"/>